<dbReference type="EMBL" id="NHRJ02000002">
    <property type="protein sequence ID" value="PZE21679.1"/>
    <property type="molecule type" value="Genomic_DNA"/>
</dbReference>
<organism evidence="4 5">
    <name type="scientific">Paenibacillus xerothermodurans</name>
    <dbReference type="NCBI Taxonomy" id="1977292"/>
    <lineage>
        <taxon>Bacteria</taxon>
        <taxon>Bacillati</taxon>
        <taxon>Bacillota</taxon>
        <taxon>Bacilli</taxon>
        <taxon>Bacillales</taxon>
        <taxon>Paenibacillaceae</taxon>
        <taxon>Paenibacillus</taxon>
    </lineage>
</organism>
<evidence type="ECO:0000313" key="4">
    <source>
        <dbReference type="EMBL" id="PZE21679.1"/>
    </source>
</evidence>
<reference evidence="4" key="1">
    <citation type="submission" date="2018-06" db="EMBL/GenBank/DDBJ databases">
        <title>Paenibacillus xerothermodurans sp. nov. an extremely dry heat resistant spore forming bacterium isolated from the soil of Cape Canaveral, Florida.</title>
        <authorList>
            <person name="Seuylemezian A."/>
            <person name="Kaur N."/>
            <person name="Patil P."/>
            <person name="Patil P."/>
            <person name="Mayilraj S."/>
            <person name="Vaishampayan P."/>
        </authorList>
    </citation>
    <scope>NUCLEOTIDE SEQUENCE [LARGE SCALE GENOMIC DNA]</scope>
    <source>
        <strain evidence="4">ATCC 27380</strain>
    </source>
</reference>
<dbReference type="InterPro" id="IPR012347">
    <property type="entry name" value="Ferritin-like"/>
</dbReference>
<dbReference type="Pfam" id="PF07875">
    <property type="entry name" value="Coat_F"/>
    <property type="match status" value="1"/>
</dbReference>
<keyword evidence="5" id="KW-1185">Reference proteome</keyword>
<dbReference type="Gene3D" id="1.20.1260.10">
    <property type="match status" value="1"/>
</dbReference>
<sequence>MNTVENKTAMQPLTDQVLATDLLFAAKTGIKSYALALSEAATPEVRQVLHDQLEETIAMHGRVTSYMMNKGWYHPYNANEQIMTDMKYAQSALNQRQT</sequence>
<proteinExistence type="inferred from homology"/>
<dbReference type="PANTHER" id="PTHR39183">
    <property type="entry name" value="SPORE COAT PROTEIN F-LIKE PROTEIN YHCQ"/>
    <property type="match status" value="1"/>
</dbReference>
<evidence type="ECO:0000256" key="2">
    <source>
        <dbReference type="ARBA" id="ARBA00024325"/>
    </source>
</evidence>
<evidence type="ECO:0000256" key="3">
    <source>
        <dbReference type="ARBA" id="ARBA00024344"/>
    </source>
</evidence>
<comment type="similarity">
    <text evidence="3">Belongs to the CotF family.</text>
</comment>
<dbReference type="PANTHER" id="PTHR39183:SF1">
    <property type="entry name" value="SPORE COAT PROTEIN F-LIKE PROTEIN YHCQ"/>
    <property type="match status" value="1"/>
</dbReference>
<protein>
    <submittedName>
        <fullName evidence="4">Spore coat protein</fullName>
    </submittedName>
</protein>
<gene>
    <name evidence="4" type="ORF">CBW46_004465</name>
</gene>
<evidence type="ECO:0000256" key="1">
    <source>
        <dbReference type="ARBA" id="ARBA00022969"/>
    </source>
</evidence>
<dbReference type="RefSeq" id="WP_089198821.1">
    <property type="nucleotide sequence ID" value="NZ_NHRJ02000002.1"/>
</dbReference>
<dbReference type="Proteomes" id="UP000214746">
    <property type="component" value="Unassembled WGS sequence"/>
</dbReference>
<accession>A0A2W1NAJ0</accession>
<comment type="subcellular location">
    <subcellularLocation>
        <location evidence="2">Spore coat</location>
    </subcellularLocation>
</comment>
<dbReference type="InterPro" id="IPR012851">
    <property type="entry name" value="Spore_coat_CotF-like"/>
</dbReference>
<dbReference type="GO" id="GO:0030435">
    <property type="term" value="P:sporulation resulting in formation of a cellular spore"/>
    <property type="evidence" value="ECO:0007669"/>
    <property type="project" value="UniProtKB-KW"/>
</dbReference>
<keyword evidence="1" id="KW-0749">Sporulation</keyword>
<evidence type="ECO:0000313" key="5">
    <source>
        <dbReference type="Proteomes" id="UP000214746"/>
    </source>
</evidence>
<comment type="caution">
    <text evidence="4">The sequence shown here is derived from an EMBL/GenBank/DDBJ whole genome shotgun (WGS) entry which is preliminary data.</text>
</comment>
<dbReference type="AlphaFoldDB" id="A0A2W1NAJ0"/>
<dbReference type="OrthoDB" id="1930261at2"/>
<name>A0A2W1NAJ0_PAEXE</name>